<dbReference type="Pfam" id="PF05709">
    <property type="entry name" value="Sipho_tail"/>
    <property type="match status" value="1"/>
</dbReference>
<gene>
    <name evidence="2" type="ORF">FZC76_06820</name>
</gene>
<dbReference type="AlphaFoldDB" id="A0A5D4T3D2"/>
<accession>A0A5D4T3D2</accession>
<dbReference type="InterPro" id="IPR008841">
    <property type="entry name" value="Siphovirus-type_tail_N"/>
</dbReference>
<dbReference type="RefSeq" id="WP_148987521.1">
    <property type="nucleotide sequence ID" value="NZ_VTEV01000003.1"/>
</dbReference>
<name>A0A5D4T3D2_9BACI</name>
<dbReference type="EMBL" id="VTEV01000003">
    <property type="protein sequence ID" value="TYS68654.1"/>
    <property type="molecule type" value="Genomic_DNA"/>
</dbReference>
<feature type="domain" description="Siphovirus-type tail component RIFT-related" evidence="1">
    <location>
        <begin position="18"/>
        <end position="126"/>
    </location>
</feature>
<protein>
    <submittedName>
        <fullName evidence="2">Phage tail family protein</fullName>
    </submittedName>
</protein>
<sequence>MRSIHNFKVIYEDVEYDLSENDMIVNYLRISSPSPVHTRDTVPGAHGYIDMGTQYEGRQMEGKITIKAKDYLEYPIKRNKVFQIFFSRKPFYLIRDQEPGRKWLVKVDSAFNIPQIALTGEFTFTLSSPSAFSQSLGSTLEAYIFNYDYGQGLSVDDYIHSTSSFSIYNAGDELINPRQMKLVIKFQGASTNLKIKNLTTNEEWTYTGSSNVGDVIELNGILASKNELSIVPDTNFKAITLEPGWNEFLLTGTSDPFEISFDFHYQFL</sequence>
<dbReference type="Gene3D" id="2.40.30.200">
    <property type="match status" value="1"/>
</dbReference>
<proteinExistence type="predicted"/>
<dbReference type="Proteomes" id="UP000322524">
    <property type="component" value="Unassembled WGS sequence"/>
</dbReference>
<evidence type="ECO:0000313" key="3">
    <source>
        <dbReference type="Proteomes" id="UP000322524"/>
    </source>
</evidence>
<evidence type="ECO:0000313" key="2">
    <source>
        <dbReference type="EMBL" id="TYS68654.1"/>
    </source>
</evidence>
<dbReference type="OrthoDB" id="2194642at2"/>
<comment type="caution">
    <text evidence="2">The sequence shown here is derived from an EMBL/GenBank/DDBJ whole genome shotgun (WGS) entry which is preliminary data.</text>
</comment>
<evidence type="ECO:0000259" key="1">
    <source>
        <dbReference type="Pfam" id="PF05709"/>
    </source>
</evidence>
<reference evidence="2 3" key="1">
    <citation type="submission" date="2019-08" db="EMBL/GenBank/DDBJ databases">
        <title>Bacillus genomes from the desert of Cuatro Cienegas, Coahuila.</title>
        <authorList>
            <person name="Olmedo-Alvarez G."/>
        </authorList>
    </citation>
    <scope>NUCLEOTIDE SEQUENCE [LARGE SCALE GENOMIC DNA]</scope>
    <source>
        <strain evidence="2 3">CH28_1T</strain>
    </source>
</reference>
<organism evidence="2 3">
    <name type="scientific">Sutcliffiella horikoshii</name>
    <dbReference type="NCBI Taxonomy" id="79883"/>
    <lineage>
        <taxon>Bacteria</taxon>
        <taxon>Bacillati</taxon>
        <taxon>Bacillota</taxon>
        <taxon>Bacilli</taxon>
        <taxon>Bacillales</taxon>
        <taxon>Bacillaceae</taxon>
        <taxon>Sutcliffiella</taxon>
    </lineage>
</organism>